<dbReference type="GO" id="GO:0004354">
    <property type="term" value="F:glutamate dehydrogenase (NADP+) activity"/>
    <property type="evidence" value="ECO:0007669"/>
    <property type="project" value="UniProtKB-EC"/>
</dbReference>
<dbReference type="Gene3D" id="3.40.50.720">
    <property type="entry name" value="NAD(P)-binding Rossmann-like Domain"/>
    <property type="match status" value="1"/>
</dbReference>
<evidence type="ECO:0000256" key="5">
    <source>
        <dbReference type="PIRNR" id="PIRNR000185"/>
    </source>
</evidence>
<dbReference type="InterPro" id="IPR006095">
    <property type="entry name" value="Glu/Leu/Phe/Val/Trp_DH"/>
</dbReference>
<dbReference type="PANTHER" id="PTHR11606">
    <property type="entry name" value="GLUTAMATE DEHYDROGENASE"/>
    <property type="match status" value="1"/>
</dbReference>
<comment type="caution">
    <text evidence="11">The sequence shown here is derived from an EMBL/GenBank/DDBJ whole genome shotgun (WGS) entry which is preliminary data.</text>
</comment>
<dbReference type="GO" id="GO:0000166">
    <property type="term" value="F:nucleotide binding"/>
    <property type="evidence" value="ECO:0007669"/>
    <property type="project" value="UniProtKB-KW"/>
</dbReference>
<evidence type="ECO:0000256" key="6">
    <source>
        <dbReference type="PIRSR" id="PIRSR000185-1"/>
    </source>
</evidence>
<reference evidence="11" key="1">
    <citation type="submission" date="2020-10" db="EMBL/GenBank/DDBJ databases">
        <title>Microbiome of the Black Sea water column analyzed by genome centric metagenomics.</title>
        <authorList>
            <person name="Cabello-Yeves P.J."/>
            <person name="Callieri C."/>
            <person name="Picazo A."/>
            <person name="Mehrshad M."/>
            <person name="Haro-Moreno J.M."/>
            <person name="Roda-Garcia J."/>
            <person name="Dzembekova N."/>
            <person name="Slabakova V."/>
            <person name="Slabakova N."/>
            <person name="Moncheva S."/>
            <person name="Rodriguez-Valera F."/>
        </authorList>
    </citation>
    <scope>NUCLEOTIDE SEQUENCE</scope>
    <source>
        <strain evidence="11">BS307-5m-G50</strain>
    </source>
</reference>
<dbReference type="SUPFAM" id="SSF53223">
    <property type="entry name" value="Aminoacid dehydrogenase-like, N-terminal domain"/>
    <property type="match status" value="1"/>
</dbReference>
<feature type="binding site" evidence="7">
    <location>
        <position position="90"/>
    </location>
    <ligand>
        <name>substrate</name>
    </ligand>
</feature>
<evidence type="ECO:0000256" key="4">
    <source>
        <dbReference type="ARBA" id="ARBA00048584"/>
    </source>
</evidence>
<keyword evidence="7" id="KW-0520">NAD</keyword>
<dbReference type="InterPro" id="IPR006096">
    <property type="entry name" value="Glu/Leu/Phe/Val/Trp_DH_C"/>
</dbReference>
<dbReference type="CDD" id="cd01076">
    <property type="entry name" value="NAD_bind_1_Glu_DH"/>
    <property type="match status" value="1"/>
</dbReference>
<comment type="catalytic activity">
    <reaction evidence="4">
        <text>L-glutamate + NADP(+) + H2O = 2-oxoglutarate + NH4(+) + NADPH + H(+)</text>
        <dbReference type="Rhea" id="RHEA:11612"/>
        <dbReference type="ChEBI" id="CHEBI:15377"/>
        <dbReference type="ChEBI" id="CHEBI:15378"/>
        <dbReference type="ChEBI" id="CHEBI:16810"/>
        <dbReference type="ChEBI" id="CHEBI:28938"/>
        <dbReference type="ChEBI" id="CHEBI:29985"/>
        <dbReference type="ChEBI" id="CHEBI:57783"/>
        <dbReference type="ChEBI" id="CHEBI:58349"/>
        <dbReference type="EC" id="1.4.1.4"/>
    </reaction>
</comment>
<evidence type="ECO:0000256" key="8">
    <source>
        <dbReference type="PIRSR" id="PIRSR000185-3"/>
    </source>
</evidence>
<dbReference type="InterPro" id="IPR046346">
    <property type="entry name" value="Aminoacid_DH-like_N_sf"/>
</dbReference>
<keyword evidence="7" id="KW-0547">Nucleotide-binding</keyword>
<feature type="binding site" evidence="7">
    <location>
        <position position="190"/>
    </location>
    <ligand>
        <name>NAD(+)</name>
        <dbReference type="ChEBI" id="CHEBI:57540"/>
    </ligand>
</feature>
<comment type="similarity">
    <text evidence="2 5 9">Belongs to the Glu/Leu/Phe/Val dehydrogenases family.</text>
</comment>
<dbReference type="InterPro" id="IPR033922">
    <property type="entry name" value="NAD_bind_Glu_DH"/>
</dbReference>
<dbReference type="PANTHER" id="PTHR11606:SF13">
    <property type="entry name" value="GLUTAMATE DEHYDROGENASE 1, MITOCHONDRIAL"/>
    <property type="match status" value="1"/>
</dbReference>
<dbReference type="AlphaFoldDB" id="A0A937IGK2"/>
<evidence type="ECO:0000256" key="3">
    <source>
        <dbReference type="ARBA" id="ARBA00023002"/>
    </source>
</evidence>
<evidence type="ECO:0000256" key="1">
    <source>
        <dbReference type="ARBA" id="ARBA00003868"/>
    </source>
</evidence>
<sequence length="466" mass="52570">MSTFLDDTTKYVNKAVKHSDISEGLANKIIICNSTYTVRFGVRLRGEIHTFEGWRSVHSEHMEPTKGGIRYDLQTNAEEVEALAALMSYKCALINVPFGGSKGGLKINPYKWEKPEIEKITRRFAQELIKRDLISPSLNVPAPDIGTSSREMAWIADEYRKMHPSDINGAACVTGKPPNKNGLPGREEATGRGVQYIVREFFRNPDLLKIVKLDHDLSSKSLIVQGIGNVGYHLSKFLTEEDNVKLIGISEFNGGIYNEKGINVEHAKKYFTKHKSFKNYPKGTFVKDSSLLLKRKCDILIPAARENVITEKNANEVSAKLIVEAANGPISYKANQILNRKKIFIIPDILANGGGVAVSYFEWVKNIRHIRFGRLEKRRNQFQLNNLIEAIEDMTGKSMPKKYKANFINGIEEIDLVRSGLDDMMIDGFQSVKKEFIENEKITDFRTAAFKVAIEKIALSYDFIGL</sequence>
<feature type="active site" description="Proton donor" evidence="6">
    <location>
        <position position="102"/>
    </location>
</feature>
<name>A0A937IGK2_9GAMM</name>
<dbReference type="InterPro" id="IPR036291">
    <property type="entry name" value="NAD(P)-bd_dom_sf"/>
</dbReference>
<dbReference type="EMBL" id="JADHQD010000014">
    <property type="protein sequence ID" value="MBL6818372.1"/>
    <property type="molecule type" value="Genomic_DNA"/>
</dbReference>
<dbReference type="Pfam" id="PF00208">
    <property type="entry name" value="ELFV_dehydrog"/>
    <property type="match status" value="1"/>
</dbReference>
<comment type="function">
    <text evidence="1">Catalyzes the reversible oxidative deamination of glutamate to alpha-ketoglutarate and ammonia.</text>
</comment>
<dbReference type="PIRSF" id="PIRSF000185">
    <property type="entry name" value="Glu_DH"/>
    <property type="match status" value="1"/>
</dbReference>
<dbReference type="PRINTS" id="PR00082">
    <property type="entry name" value="GLFDHDRGNASE"/>
</dbReference>
<dbReference type="InterPro" id="IPR014362">
    <property type="entry name" value="Glu_DH"/>
</dbReference>
<organism evidence="11 12">
    <name type="scientific">SAR86 cluster bacterium</name>
    <dbReference type="NCBI Taxonomy" id="2030880"/>
    <lineage>
        <taxon>Bacteria</taxon>
        <taxon>Pseudomonadati</taxon>
        <taxon>Pseudomonadota</taxon>
        <taxon>Gammaproteobacteria</taxon>
        <taxon>SAR86 cluster</taxon>
    </lineage>
</organism>
<accession>A0A937IGK2</accession>
<dbReference type="Pfam" id="PF02812">
    <property type="entry name" value="ELFV_dehydrog_N"/>
    <property type="match status" value="1"/>
</dbReference>
<dbReference type="Proteomes" id="UP000711391">
    <property type="component" value="Unassembled WGS sequence"/>
</dbReference>
<proteinExistence type="inferred from homology"/>
<evidence type="ECO:0000256" key="9">
    <source>
        <dbReference type="RuleBase" id="RU004417"/>
    </source>
</evidence>
<feature type="binding site" evidence="7">
    <location>
        <position position="359"/>
    </location>
    <ligand>
        <name>substrate</name>
    </ligand>
</feature>
<feature type="binding site" evidence="7">
    <location>
        <position position="229"/>
    </location>
    <ligand>
        <name>NAD(+)</name>
        <dbReference type="ChEBI" id="CHEBI:57540"/>
    </ligand>
</feature>
<keyword evidence="3 5" id="KW-0560">Oxidoreductase</keyword>
<feature type="domain" description="Glutamate/phenylalanine/leucine/valine/L-tryptophan dehydrogenase C-terminal" evidence="10">
    <location>
        <begin position="183"/>
        <end position="465"/>
    </location>
</feature>
<evidence type="ECO:0000256" key="7">
    <source>
        <dbReference type="PIRSR" id="PIRSR000185-2"/>
    </source>
</evidence>
<feature type="site" description="Important for catalysis" evidence="8">
    <location>
        <position position="144"/>
    </location>
</feature>
<dbReference type="GO" id="GO:0006538">
    <property type="term" value="P:L-glutamate catabolic process"/>
    <property type="evidence" value="ECO:0007669"/>
    <property type="project" value="TreeGrafter"/>
</dbReference>
<dbReference type="InterPro" id="IPR006097">
    <property type="entry name" value="Glu/Leu/Phe/Val/Trp_DH_dimer"/>
</dbReference>
<dbReference type="InterPro" id="IPR033524">
    <property type="entry name" value="Glu/Leu/Phe/Val_DH_AS"/>
</dbReference>
<dbReference type="SMART" id="SM00839">
    <property type="entry name" value="ELFV_dehydrog"/>
    <property type="match status" value="1"/>
</dbReference>
<evidence type="ECO:0000256" key="2">
    <source>
        <dbReference type="ARBA" id="ARBA00006382"/>
    </source>
</evidence>
<evidence type="ECO:0000313" key="11">
    <source>
        <dbReference type="EMBL" id="MBL6818372.1"/>
    </source>
</evidence>
<dbReference type="SUPFAM" id="SSF51735">
    <property type="entry name" value="NAD(P)-binding Rossmann-fold domains"/>
    <property type="match status" value="1"/>
</dbReference>
<dbReference type="GO" id="GO:0004352">
    <property type="term" value="F:glutamate dehydrogenase (NAD+) activity"/>
    <property type="evidence" value="ECO:0007669"/>
    <property type="project" value="TreeGrafter"/>
</dbReference>
<evidence type="ECO:0000259" key="10">
    <source>
        <dbReference type="SMART" id="SM00839"/>
    </source>
</evidence>
<gene>
    <name evidence="11" type="ORF">ISQ64_03090</name>
</gene>
<protein>
    <recommendedName>
        <fullName evidence="5">Glutamate dehydrogenase</fullName>
    </recommendedName>
</protein>
<dbReference type="PROSITE" id="PS00074">
    <property type="entry name" value="GLFV_DEHYDROGENASE"/>
    <property type="match status" value="1"/>
</dbReference>
<evidence type="ECO:0000313" key="12">
    <source>
        <dbReference type="Proteomes" id="UP000711391"/>
    </source>
</evidence>
<feature type="binding site" evidence="7">
    <location>
        <position position="66"/>
    </location>
    <ligand>
        <name>substrate</name>
    </ligand>
</feature>
<dbReference type="Gene3D" id="3.40.50.10860">
    <property type="entry name" value="Leucine Dehydrogenase, chain A, domain 1"/>
    <property type="match status" value="1"/>
</dbReference>